<sequence length="219" mass="24228">MKFISILFSNAFALGVAAAPAETTNAQTFAFEAARAEYDASNPVSEADTDLSKRGAWGGVFYCRDDKWRGGCHYQWVEDGACHNVPWDWNDKISSFGPDSRVDWKNWGCDMFADGNCQGQRHLIFYPGSEMLSSWNFNDKISSIRPKDVDAAPKGKAKKVAATPQPNHLLECGNIHVGLPLALDETVHDLGRQTAAARVQESAQQAWLPKLSSSYDFVH</sequence>
<accession>A0ACC2ZDD4</accession>
<proteinExistence type="predicted"/>
<dbReference type="EMBL" id="JAPDRP010000007">
    <property type="protein sequence ID" value="KAJ9645737.1"/>
    <property type="molecule type" value="Genomic_DNA"/>
</dbReference>
<organism evidence="1 2">
    <name type="scientific">Coniosporium tulheliwenetii</name>
    <dbReference type="NCBI Taxonomy" id="3383036"/>
    <lineage>
        <taxon>Eukaryota</taxon>
        <taxon>Fungi</taxon>
        <taxon>Dikarya</taxon>
        <taxon>Ascomycota</taxon>
        <taxon>Pezizomycotina</taxon>
        <taxon>Dothideomycetes</taxon>
        <taxon>Dothideomycetes incertae sedis</taxon>
        <taxon>Coniosporium</taxon>
    </lineage>
</organism>
<protein>
    <submittedName>
        <fullName evidence="1">Uncharacterized protein</fullName>
    </submittedName>
</protein>
<keyword evidence="2" id="KW-1185">Reference proteome</keyword>
<name>A0ACC2ZDD4_9PEZI</name>
<comment type="caution">
    <text evidence="1">The sequence shown here is derived from an EMBL/GenBank/DDBJ whole genome shotgun (WGS) entry which is preliminary data.</text>
</comment>
<gene>
    <name evidence="1" type="ORF">H2199_002777</name>
</gene>
<dbReference type="Proteomes" id="UP001172680">
    <property type="component" value="Unassembled WGS sequence"/>
</dbReference>
<evidence type="ECO:0000313" key="1">
    <source>
        <dbReference type="EMBL" id="KAJ9645737.1"/>
    </source>
</evidence>
<evidence type="ECO:0000313" key="2">
    <source>
        <dbReference type="Proteomes" id="UP001172680"/>
    </source>
</evidence>
<reference evidence="1" key="1">
    <citation type="submission" date="2022-10" db="EMBL/GenBank/DDBJ databases">
        <title>Culturing micro-colonial fungi from biological soil crusts in the Mojave desert and describing Neophaeococcomyces mojavensis, and introducing the new genera and species Taxawa tesnikishii.</title>
        <authorList>
            <person name="Kurbessoian T."/>
            <person name="Stajich J.E."/>
        </authorList>
    </citation>
    <scope>NUCLEOTIDE SEQUENCE</scope>
    <source>
        <strain evidence="1">JES_115</strain>
    </source>
</reference>